<comment type="caution">
    <text evidence="5">The sequence shown here is derived from an EMBL/GenBank/DDBJ whole genome shotgun (WGS) entry which is preliminary data.</text>
</comment>
<dbReference type="PANTHER" id="PTHR42909">
    <property type="entry name" value="ZGC:136858"/>
    <property type="match status" value="1"/>
</dbReference>
<dbReference type="Gene3D" id="1.10.10.10">
    <property type="entry name" value="Winged helix-like DNA-binding domain superfamily/Winged helix DNA-binding domain"/>
    <property type="match status" value="1"/>
</dbReference>
<evidence type="ECO:0000313" key="6">
    <source>
        <dbReference type="Proteomes" id="UP001500945"/>
    </source>
</evidence>
<dbReference type="SUPFAM" id="SSF46785">
    <property type="entry name" value="Winged helix' DNA-binding domain"/>
    <property type="match status" value="1"/>
</dbReference>
<sequence length="416" mass="42050">MNLTGREREIVDLLRAEPLLDAASIAERIGSTRAAVSVHLSNLTRKGVVLGRGYVVRPETGSVLVVGGAVLDTKVRTTSAPVIGTSNPGTASAAVGGVGRNIAENLARLGSPTVLVAPVGDDPAGETVVQRTAAAGVECRHVVRSAHPTGTYTAVLGDGGELHIAVADMRATDELTVADLSVVPTLLAGAHALVVDANLHAPVVRWLLSRAEEAGVLVVLDPVSVAKATDVAPVLDGSLPVHTVTPNVDELGALLGERVENTVDAVRAAALRLHARGVRHVWVRRGTNGSLLSVAPPPSDDGPRAGGGPATRGGGPAIRGGGPAARGDATASRPRVVLVDAPPVDVADVTGAGDSMTAGYVHALLEGADVVEAARVGQAVAALTCASTETVRPDLTAALVAAHVTPDHPHTEEIPA</sequence>
<evidence type="ECO:0000313" key="5">
    <source>
        <dbReference type="EMBL" id="GAA4396768.1"/>
    </source>
</evidence>
<name>A0ABP8JWK2_9MICO</name>
<organism evidence="5 6">
    <name type="scientific">Fodinibacter luteus</name>
    <dbReference type="NCBI Taxonomy" id="552064"/>
    <lineage>
        <taxon>Bacteria</taxon>
        <taxon>Bacillati</taxon>
        <taxon>Actinomycetota</taxon>
        <taxon>Actinomycetes</taxon>
        <taxon>Micrococcales</taxon>
        <taxon>Intrasporangiaceae</taxon>
        <taxon>Fodinibacter (ex Wang et al. 2009)</taxon>
    </lineage>
</organism>
<dbReference type="Gene3D" id="3.40.1190.20">
    <property type="match status" value="1"/>
</dbReference>
<dbReference type="SUPFAM" id="SSF53613">
    <property type="entry name" value="Ribokinase-like"/>
    <property type="match status" value="1"/>
</dbReference>
<dbReference type="PROSITE" id="PS00584">
    <property type="entry name" value="PFKB_KINASES_2"/>
    <property type="match status" value="1"/>
</dbReference>
<feature type="compositionally biased region" description="Gly residues" evidence="3">
    <location>
        <begin position="304"/>
        <end position="324"/>
    </location>
</feature>
<dbReference type="InterPro" id="IPR036390">
    <property type="entry name" value="WH_DNA-bd_sf"/>
</dbReference>
<keyword evidence="6" id="KW-1185">Reference proteome</keyword>
<dbReference type="Pfam" id="PF00294">
    <property type="entry name" value="PfkB"/>
    <property type="match status" value="2"/>
</dbReference>
<dbReference type="EMBL" id="BAABGM010000001">
    <property type="protein sequence ID" value="GAA4396768.1"/>
    <property type="molecule type" value="Genomic_DNA"/>
</dbReference>
<feature type="domain" description="Carbohydrate kinase PfkB" evidence="4">
    <location>
        <begin position="64"/>
        <end position="293"/>
    </location>
</feature>
<dbReference type="PROSITE" id="PS00583">
    <property type="entry name" value="PFKB_KINASES_1"/>
    <property type="match status" value="1"/>
</dbReference>
<dbReference type="InterPro" id="IPR011611">
    <property type="entry name" value="PfkB_dom"/>
</dbReference>
<gene>
    <name evidence="5" type="ORF">GCM10023168_01030</name>
</gene>
<dbReference type="InterPro" id="IPR036388">
    <property type="entry name" value="WH-like_DNA-bd_sf"/>
</dbReference>
<keyword evidence="1" id="KW-0808">Transferase</keyword>
<evidence type="ECO:0000256" key="2">
    <source>
        <dbReference type="ARBA" id="ARBA00022777"/>
    </source>
</evidence>
<evidence type="ECO:0000259" key="4">
    <source>
        <dbReference type="Pfam" id="PF00294"/>
    </source>
</evidence>
<protein>
    <submittedName>
        <fullName evidence="5">PfkB family carbohydrate kinase</fullName>
    </submittedName>
</protein>
<feature type="compositionally biased region" description="Low complexity" evidence="3">
    <location>
        <begin position="325"/>
        <end position="334"/>
    </location>
</feature>
<keyword evidence="2 5" id="KW-0418">Kinase</keyword>
<feature type="domain" description="Carbohydrate kinase PfkB" evidence="4">
    <location>
        <begin position="336"/>
        <end position="392"/>
    </location>
</feature>
<proteinExistence type="predicted"/>
<reference evidence="6" key="1">
    <citation type="journal article" date="2019" name="Int. J. Syst. Evol. Microbiol.">
        <title>The Global Catalogue of Microorganisms (GCM) 10K type strain sequencing project: providing services to taxonomists for standard genome sequencing and annotation.</title>
        <authorList>
            <consortium name="The Broad Institute Genomics Platform"/>
            <consortium name="The Broad Institute Genome Sequencing Center for Infectious Disease"/>
            <person name="Wu L."/>
            <person name="Ma J."/>
        </authorList>
    </citation>
    <scope>NUCLEOTIDE SEQUENCE [LARGE SCALE GENOMIC DNA]</scope>
    <source>
        <strain evidence="6">JCM 17809</strain>
    </source>
</reference>
<feature type="region of interest" description="Disordered" evidence="3">
    <location>
        <begin position="289"/>
        <end position="334"/>
    </location>
</feature>
<dbReference type="Proteomes" id="UP001500945">
    <property type="component" value="Unassembled WGS sequence"/>
</dbReference>
<dbReference type="GO" id="GO:0016301">
    <property type="term" value="F:kinase activity"/>
    <property type="evidence" value="ECO:0007669"/>
    <property type="project" value="UniProtKB-KW"/>
</dbReference>
<evidence type="ECO:0000256" key="3">
    <source>
        <dbReference type="SAM" id="MobiDB-lite"/>
    </source>
</evidence>
<dbReference type="RefSeq" id="WP_345201114.1">
    <property type="nucleotide sequence ID" value="NZ_BAABGM010000001.1"/>
</dbReference>
<evidence type="ECO:0000256" key="1">
    <source>
        <dbReference type="ARBA" id="ARBA00022679"/>
    </source>
</evidence>
<dbReference type="InterPro" id="IPR029056">
    <property type="entry name" value="Ribokinase-like"/>
</dbReference>
<dbReference type="PANTHER" id="PTHR42909:SF4">
    <property type="entry name" value="CARBOHYDRATE KINASE, PFKB FAMILY"/>
    <property type="match status" value="1"/>
</dbReference>
<accession>A0ABP8JWK2</accession>
<dbReference type="CDD" id="cd01941">
    <property type="entry name" value="YeiC_kinase_like"/>
    <property type="match status" value="1"/>
</dbReference>
<dbReference type="Pfam" id="PF13412">
    <property type="entry name" value="HTH_24"/>
    <property type="match status" value="1"/>
</dbReference>
<dbReference type="InterPro" id="IPR002173">
    <property type="entry name" value="Carboh/pur_kinase_PfkB_CS"/>
</dbReference>